<proteinExistence type="predicted"/>
<reference evidence="2 3" key="1">
    <citation type="submission" date="2020-07" db="EMBL/GenBank/DDBJ databases">
        <title>Sequencing the genomes of 1000 actinobacteria strains.</title>
        <authorList>
            <person name="Klenk H.-P."/>
        </authorList>
    </citation>
    <scope>NUCLEOTIDE SEQUENCE [LARGE SCALE GENOMIC DNA]</scope>
    <source>
        <strain evidence="2 3">DSM 44065</strain>
    </source>
</reference>
<sequence>MRASGPVPGLEATRDGTDQASPHSVEPATNRPRDLVLDIHEEFIARLGEVVAGRRPGESPLAALRRACFEDLARRDAMLGFAGPDFVRLVTGSPTLRARLREIHEEREAALAAALAEEFDEFTAGLVAAHVVAVHRTLFREVQRRTLAGQDADEIAAALEPRAVQAFDALQRLLEER</sequence>
<gene>
    <name evidence="2" type="ORF">HNR68_003440</name>
</gene>
<evidence type="ECO:0000313" key="3">
    <source>
        <dbReference type="Proteomes" id="UP000587002"/>
    </source>
</evidence>
<protein>
    <submittedName>
        <fullName evidence="2">Uncharacterized protein</fullName>
    </submittedName>
</protein>
<name>A0A853AS80_9PSEU</name>
<feature type="region of interest" description="Disordered" evidence="1">
    <location>
        <begin position="1"/>
        <end position="32"/>
    </location>
</feature>
<organism evidence="2 3">
    <name type="scientific">Saccharopolyspora hordei</name>
    <dbReference type="NCBI Taxonomy" id="1838"/>
    <lineage>
        <taxon>Bacteria</taxon>
        <taxon>Bacillati</taxon>
        <taxon>Actinomycetota</taxon>
        <taxon>Actinomycetes</taxon>
        <taxon>Pseudonocardiales</taxon>
        <taxon>Pseudonocardiaceae</taxon>
        <taxon>Saccharopolyspora</taxon>
    </lineage>
</organism>
<dbReference type="Proteomes" id="UP000587002">
    <property type="component" value="Unassembled WGS sequence"/>
</dbReference>
<dbReference type="EMBL" id="JACCFJ010000001">
    <property type="protein sequence ID" value="NYI84810.1"/>
    <property type="molecule type" value="Genomic_DNA"/>
</dbReference>
<keyword evidence="3" id="KW-1185">Reference proteome</keyword>
<comment type="caution">
    <text evidence="2">The sequence shown here is derived from an EMBL/GenBank/DDBJ whole genome shotgun (WGS) entry which is preliminary data.</text>
</comment>
<dbReference type="RefSeq" id="WP_179722375.1">
    <property type="nucleotide sequence ID" value="NZ_BAABFH010000001.1"/>
</dbReference>
<evidence type="ECO:0000313" key="2">
    <source>
        <dbReference type="EMBL" id="NYI84810.1"/>
    </source>
</evidence>
<dbReference type="AlphaFoldDB" id="A0A853AS80"/>
<dbReference type="Gene3D" id="1.10.357.10">
    <property type="entry name" value="Tetracycline Repressor, domain 2"/>
    <property type="match status" value="1"/>
</dbReference>
<evidence type="ECO:0000256" key="1">
    <source>
        <dbReference type="SAM" id="MobiDB-lite"/>
    </source>
</evidence>
<accession>A0A853AS80</accession>